<dbReference type="AlphaFoldDB" id="A0A4S8L8D9"/>
<sequence length="285" mass="31858">MAPTCSGEDPSKEVYHFTLLTLPLRLGSGDVAPATHPLGSYKHLPRHSRLENESRSPGINGTVFATARLRTFYRQYETYRVTQTDLSVWKQENPEWTLEWQTLYLVLKYNPDCRYDFCLSTGVPTNGEDCIPARPDIYLNVSSSLPIQSPIPTKPFTVKQPFAFLDCRVSGEYDFIPRPESRKPIPAFYRPSSLDALRPCFGQFPSQLSNTGEGCSDLKPIRNGTRQHSIVATDRVQSTPELSVSSSDNGSETSSCTSFAAHYGANSFANQWPATTYQTYATYPA</sequence>
<evidence type="ECO:0000313" key="1">
    <source>
        <dbReference type="EMBL" id="THU84811.1"/>
    </source>
</evidence>
<keyword evidence="2" id="KW-1185">Reference proteome</keyword>
<gene>
    <name evidence="1" type="ORF">K435DRAFT_806422</name>
</gene>
<organism evidence="1 2">
    <name type="scientific">Dendrothele bispora (strain CBS 962.96)</name>
    <dbReference type="NCBI Taxonomy" id="1314807"/>
    <lineage>
        <taxon>Eukaryota</taxon>
        <taxon>Fungi</taxon>
        <taxon>Dikarya</taxon>
        <taxon>Basidiomycota</taxon>
        <taxon>Agaricomycotina</taxon>
        <taxon>Agaricomycetes</taxon>
        <taxon>Agaricomycetidae</taxon>
        <taxon>Agaricales</taxon>
        <taxon>Agaricales incertae sedis</taxon>
        <taxon>Dendrothele</taxon>
    </lineage>
</organism>
<proteinExistence type="predicted"/>
<evidence type="ECO:0000313" key="2">
    <source>
        <dbReference type="Proteomes" id="UP000297245"/>
    </source>
</evidence>
<reference evidence="1 2" key="1">
    <citation type="journal article" date="2019" name="Nat. Ecol. Evol.">
        <title>Megaphylogeny resolves global patterns of mushroom evolution.</title>
        <authorList>
            <person name="Varga T."/>
            <person name="Krizsan K."/>
            <person name="Foldi C."/>
            <person name="Dima B."/>
            <person name="Sanchez-Garcia M."/>
            <person name="Sanchez-Ramirez S."/>
            <person name="Szollosi G.J."/>
            <person name="Szarkandi J.G."/>
            <person name="Papp V."/>
            <person name="Albert L."/>
            <person name="Andreopoulos W."/>
            <person name="Angelini C."/>
            <person name="Antonin V."/>
            <person name="Barry K.W."/>
            <person name="Bougher N.L."/>
            <person name="Buchanan P."/>
            <person name="Buyck B."/>
            <person name="Bense V."/>
            <person name="Catcheside P."/>
            <person name="Chovatia M."/>
            <person name="Cooper J."/>
            <person name="Damon W."/>
            <person name="Desjardin D."/>
            <person name="Finy P."/>
            <person name="Geml J."/>
            <person name="Haridas S."/>
            <person name="Hughes K."/>
            <person name="Justo A."/>
            <person name="Karasinski D."/>
            <person name="Kautmanova I."/>
            <person name="Kiss B."/>
            <person name="Kocsube S."/>
            <person name="Kotiranta H."/>
            <person name="LaButti K.M."/>
            <person name="Lechner B.E."/>
            <person name="Liimatainen K."/>
            <person name="Lipzen A."/>
            <person name="Lukacs Z."/>
            <person name="Mihaltcheva S."/>
            <person name="Morgado L.N."/>
            <person name="Niskanen T."/>
            <person name="Noordeloos M.E."/>
            <person name="Ohm R.A."/>
            <person name="Ortiz-Santana B."/>
            <person name="Ovrebo C."/>
            <person name="Racz N."/>
            <person name="Riley R."/>
            <person name="Savchenko A."/>
            <person name="Shiryaev A."/>
            <person name="Soop K."/>
            <person name="Spirin V."/>
            <person name="Szebenyi C."/>
            <person name="Tomsovsky M."/>
            <person name="Tulloss R.E."/>
            <person name="Uehling J."/>
            <person name="Grigoriev I.V."/>
            <person name="Vagvolgyi C."/>
            <person name="Papp T."/>
            <person name="Martin F.M."/>
            <person name="Miettinen O."/>
            <person name="Hibbett D.S."/>
            <person name="Nagy L.G."/>
        </authorList>
    </citation>
    <scope>NUCLEOTIDE SEQUENCE [LARGE SCALE GENOMIC DNA]</scope>
    <source>
        <strain evidence="1 2">CBS 962.96</strain>
    </source>
</reference>
<dbReference type="Proteomes" id="UP000297245">
    <property type="component" value="Unassembled WGS sequence"/>
</dbReference>
<protein>
    <submittedName>
        <fullName evidence="1">Uncharacterized protein</fullName>
    </submittedName>
</protein>
<accession>A0A4S8L8D9</accession>
<dbReference type="EMBL" id="ML179579">
    <property type="protein sequence ID" value="THU84811.1"/>
    <property type="molecule type" value="Genomic_DNA"/>
</dbReference>
<name>A0A4S8L8D9_DENBC</name>